<evidence type="ECO:0000313" key="1">
    <source>
        <dbReference type="EMBL" id="OGC80558.1"/>
    </source>
</evidence>
<dbReference type="SUPFAM" id="SSF55469">
    <property type="entry name" value="FMN-dependent nitroreductase-like"/>
    <property type="match status" value="2"/>
</dbReference>
<comment type="caution">
    <text evidence="1">The sequence shown here is derived from an EMBL/GenBank/DDBJ whole genome shotgun (WGS) entry which is preliminary data.</text>
</comment>
<name>A0A1F4XFW5_9BACT</name>
<dbReference type="EMBL" id="MEWX01000018">
    <property type="protein sequence ID" value="OGC80558.1"/>
    <property type="molecule type" value="Genomic_DNA"/>
</dbReference>
<dbReference type="InterPro" id="IPR000415">
    <property type="entry name" value="Nitroreductase-like"/>
</dbReference>
<accession>A0A1F4XFW5</accession>
<reference evidence="1 2" key="1">
    <citation type="journal article" date="2016" name="Nat. Commun.">
        <title>Thousands of microbial genomes shed light on interconnected biogeochemical processes in an aquifer system.</title>
        <authorList>
            <person name="Anantharaman K."/>
            <person name="Brown C.T."/>
            <person name="Hug L.A."/>
            <person name="Sharon I."/>
            <person name="Castelle C.J."/>
            <person name="Probst A.J."/>
            <person name="Thomas B.C."/>
            <person name="Singh A."/>
            <person name="Wilkins M.J."/>
            <person name="Karaoz U."/>
            <person name="Brodie E.L."/>
            <person name="Williams K.H."/>
            <person name="Hubbard S.S."/>
            <person name="Banfield J.F."/>
        </authorList>
    </citation>
    <scope>NUCLEOTIDE SEQUENCE [LARGE SCALE GENOMIC DNA]</scope>
</reference>
<dbReference type="PANTHER" id="PTHR23026">
    <property type="entry name" value="NADPH NITROREDUCTASE"/>
    <property type="match status" value="1"/>
</dbReference>
<dbReference type="Proteomes" id="UP000176185">
    <property type="component" value="Unassembled WGS sequence"/>
</dbReference>
<dbReference type="InterPro" id="IPR050627">
    <property type="entry name" value="Nitroreductase/BluB"/>
</dbReference>
<sequence>MVKANYSAWHINPKDFSNGWTDIEKLQFFARYAILAPSGHNTQPWQFQRRGESLVLGVNPQRELPFSGALAAEPYVSLGTCSETLRLAALGFGFGVDLYYKLDKKTEVETSVRGRLVPQPDLLKAIAERTSNRSLYKDKALPPELLKDIVKNEFNDLHVWRTRDKQSVDFLARQTKAATETIMSNAEFRAELSKWVRNNVTKQYDGMPAFTQGMPTPPSLIARHIIKHVNIAKGQAKTDAKRLKHSAEVILICVKRSGPKAYLDAGRLFARICVLAQSHGIASSGVGAAVIDPQAKQNVAEHFKLTEVPTALIRLGYATKKAKHTPRWPLEKVLT</sequence>
<dbReference type="GO" id="GO:0016491">
    <property type="term" value="F:oxidoreductase activity"/>
    <property type="evidence" value="ECO:0007669"/>
    <property type="project" value="InterPro"/>
</dbReference>
<organism evidence="1 2">
    <name type="scientific">Candidatus Adlerbacteria bacterium RIFCSPLOWO2_01_FULL_51_16</name>
    <dbReference type="NCBI Taxonomy" id="1797243"/>
    <lineage>
        <taxon>Bacteria</taxon>
        <taxon>Candidatus Adleribacteriota</taxon>
    </lineage>
</organism>
<dbReference type="Gene3D" id="3.40.109.10">
    <property type="entry name" value="NADH Oxidase"/>
    <property type="match status" value="1"/>
</dbReference>
<proteinExistence type="predicted"/>
<protein>
    <submittedName>
        <fullName evidence="1">Uncharacterized protein</fullName>
    </submittedName>
</protein>
<evidence type="ECO:0000313" key="2">
    <source>
        <dbReference type="Proteomes" id="UP000176185"/>
    </source>
</evidence>
<dbReference type="AlphaFoldDB" id="A0A1F4XFW5"/>
<dbReference type="STRING" id="1797243.A2943_01330"/>
<dbReference type="PANTHER" id="PTHR23026:SF123">
    <property type="entry name" value="NAD(P)H NITROREDUCTASE RV3131-RELATED"/>
    <property type="match status" value="1"/>
</dbReference>
<gene>
    <name evidence="1" type="ORF">A2943_01330</name>
</gene>